<dbReference type="InterPro" id="IPR055438">
    <property type="entry name" value="AstE_AspA_cat"/>
</dbReference>
<keyword evidence="4" id="KW-0862">Zinc</keyword>
<dbReference type="RefSeq" id="WP_099151181.1">
    <property type="nucleotide sequence ID" value="NZ_PDUD01000021.1"/>
</dbReference>
<evidence type="ECO:0000256" key="2">
    <source>
        <dbReference type="ARBA" id="ARBA00022723"/>
    </source>
</evidence>
<name>A0A2D0NAU0_FLAN2</name>
<evidence type="ECO:0000259" key="5">
    <source>
        <dbReference type="Pfam" id="PF24827"/>
    </source>
</evidence>
<keyword evidence="2" id="KW-0479">Metal-binding</keyword>
<accession>A0A2D0NAU0</accession>
<dbReference type="InterPro" id="IPR050178">
    <property type="entry name" value="AspA/AstE_fam"/>
</dbReference>
<dbReference type="PANTHER" id="PTHR15162">
    <property type="entry name" value="ASPARTOACYLASE"/>
    <property type="match status" value="1"/>
</dbReference>
<dbReference type="PANTHER" id="PTHR15162:SF7">
    <property type="entry name" value="SUCCINYLGLUTAMATE DESUCCINYLASE"/>
    <property type="match status" value="1"/>
</dbReference>
<dbReference type="Pfam" id="PF24827">
    <property type="entry name" value="AstE_AspA_cat"/>
    <property type="match status" value="1"/>
</dbReference>
<proteinExistence type="predicted"/>
<comment type="cofactor">
    <cofactor evidence="1">
        <name>Zn(2+)</name>
        <dbReference type="ChEBI" id="CHEBI:29105"/>
    </cofactor>
</comment>
<evidence type="ECO:0000313" key="7">
    <source>
        <dbReference type="Proteomes" id="UP000223913"/>
    </source>
</evidence>
<evidence type="ECO:0000313" key="6">
    <source>
        <dbReference type="EMBL" id="PHN05605.1"/>
    </source>
</evidence>
<comment type="caution">
    <text evidence="6">The sequence shown here is derived from an EMBL/GenBank/DDBJ whole genome shotgun (WGS) entry which is preliminary data.</text>
</comment>
<evidence type="ECO:0000256" key="4">
    <source>
        <dbReference type="ARBA" id="ARBA00022833"/>
    </source>
</evidence>
<dbReference type="GO" id="GO:0046872">
    <property type="term" value="F:metal ion binding"/>
    <property type="evidence" value="ECO:0007669"/>
    <property type="project" value="UniProtKB-KW"/>
</dbReference>
<sequence>MERIIGKFTGPERGPLLICLGGMHGNEPAGILAMENLFQMLAVEPEVNPDFHFCGRIIGLRGNLQALAAQQRYLEKDLNRQFTLANVKRVRSTPESQLAAEDLELRQLLDIVQREIEEYAPECLYFLDLHTTTAEGGIFAITTDDKTSIRIGVELHAPVITGMLKGLKGTTLHYFNTQNLGVPTVAITFEAGQHDDPLSVNRTIAAIVNCLRTVGCVKAEHVENRHDQLLQDYARYLPKVAHLIKAHRIQPDDGFTMLPGYQNFQKVKKGETLAYDHKGPIHADVDAHVLMPHYQQKGEDGFFLVKEVKRV</sequence>
<keyword evidence="3" id="KW-0378">Hydrolase</keyword>
<organism evidence="6 7">
    <name type="scientific">Flavilitoribacter nigricans (strain ATCC 23147 / DSM 23189 / NBRC 102662 / NCIMB 1420 / SS-2)</name>
    <name type="common">Lewinella nigricans</name>
    <dbReference type="NCBI Taxonomy" id="1122177"/>
    <lineage>
        <taxon>Bacteria</taxon>
        <taxon>Pseudomonadati</taxon>
        <taxon>Bacteroidota</taxon>
        <taxon>Saprospiria</taxon>
        <taxon>Saprospirales</taxon>
        <taxon>Lewinellaceae</taxon>
        <taxon>Flavilitoribacter</taxon>
    </lineage>
</organism>
<dbReference type="AlphaFoldDB" id="A0A2D0NAU0"/>
<keyword evidence="7" id="KW-1185">Reference proteome</keyword>
<dbReference type="OrthoDB" id="1523003at2"/>
<dbReference type="Proteomes" id="UP000223913">
    <property type="component" value="Unassembled WGS sequence"/>
</dbReference>
<dbReference type="GO" id="GO:0016788">
    <property type="term" value="F:hydrolase activity, acting on ester bonds"/>
    <property type="evidence" value="ECO:0007669"/>
    <property type="project" value="InterPro"/>
</dbReference>
<feature type="domain" description="Succinylglutamate desuccinylase/Aspartoacylase catalytic" evidence="5">
    <location>
        <begin position="15"/>
        <end position="194"/>
    </location>
</feature>
<gene>
    <name evidence="6" type="ORF">CRP01_16595</name>
</gene>
<protein>
    <submittedName>
        <fullName evidence="6">Succinylglutamate desuccinylase</fullName>
    </submittedName>
</protein>
<reference evidence="6 7" key="1">
    <citation type="submission" date="2017-10" db="EMBL/GenBank/DDBJ databases">
        <title>The draft genome sequence of Lewinella nigricans NBRC 102662.</title>
        <authorList>
            <person name="Wang K."/>
        </authorList>
    </citation>
    <scope>NUCLEOTIDE SEQUENCE [LARGE SCALE GENOMIC DNA]</scope>
    <source>
        <strain evidence="6 7">NBRC 102662</strain>
    </source>
</reference>
<evidence type="ECO:0000256" key="1">
    <source>
        <dbReference type="ARBA" id="ARBA00001947"/>
    </source>
</evidence>
<dbReference type="Gene3D" id="3.40.630.10">
    <property type="entry name" value="Zn peptidases"/>
    <property type="match status" value="1"/>
</dbReference>
<dbReference type="SUPFAM" id="SSF53187">
    <property type="entry name" value="Zn-dependent exopeptidases"/>
    <property type="match status" value="1"/>
</dbReference>
<evidence type="ECO:0000256" key="3">
    <source>
        <dbReference type="ARBA" id="ARBA00022801"/>
    </source>
</evidence>
<dbReference type="EMBL" id="PDUD01000021">
    <property type="protein sequence ID" value="PHN05605.1"/>
    <property type="molecule type" value="Genomic_DNA"/>
</dbReference>
<dbReference type="GO" id="GO:0005829">
    <property type="term" value="C:cytosol"/>
    <property type="evidence" value="ECO:0007669"/>
    <property type="project" value="TreeGrafter"/>
</dbReference>